<dbReference type="EMBL" id="BKBW01000002">
    <property type="protein sequence ID" value="GEQ74435.1"/>
    <property type="molecule type" value="Genomic_DNA"/>
</dbReference>
<dbReference type="Proteomes" id="UP000323105">
    <property type="component" value="Unassembled WGS sequence"/>
</dbReference>
<reference evidence="1 2" key="1">
    <citation type="journal article" date="2019" name="Microbiol. Resour. Announc.">
        <title>Draft Genome Sequence of Comamonas testosteroni TA441, a Bacterium That Has a Cryptic Phenol Degradation Gene Cluster.</title>
        <authorList>
            <person name="Arai H."/>
            <person name="Ishii M."/>
        </authorList>
    </citation>
    <scope>NUCLEOTIDE SEQUENCE [LARGE SCALE GENOMIC DNA]</scope>
    <source>
        <strain evidence="1 2">TA441</strain>
    </source>
</reference>
<gene>
    <name evidence="1" type="ORF">CTTA_1440</name>
</gene>
<protein>
    <submittedName>
        <fullName evidence="1">Uncharacterized protein</fullName>
    </submittedName>
</protein>
<name>A0A5A7MCM9_COMTE</name>
<evidence type="ECO:0000313" key="1">
    <source>
        <dbReference type="EMBL" id="GEQ74435.1"/>
    </source>
</evidence>
<accession>A0A5A7MCM9</accession>
<evidence type="ECO:0000313" key="2">
    <source>
        <dbReference type="Proteomes" id="UP000323105"/>
    </source>
</evidence>
<comment type="caution">
    <text evidence="1">The sequence shown here is derived from an EMBL/GenBank/DDBJ whole genome shotgun (WGS) entry which is preliminary data.</text>
</comment>
<sequence>MTALGSPVSQLPLSFLSMQILTFCKAPSITVVEIDFVAGAGAGDGAVEALSLSPPQPAMEAIRTRVPRDTERRMNGVVVGVCDMAACG</sequence>
<proteinExistence type="predicted"/>
<organism evidence="1 2">
    <name type="scientific">Comamonas testosteroni</name>
    <name type="common">Pseudomonas testosteroni</name>
    <dbReference type="NCBI Taxonomy" id="285"/>
    <lineage>
        <taxon>Bacteria</taxon>
        <taxon>Pseudomonadati</taxon>
        <taxon>Pseudomonadota</taxon>
        <taxon>Betaproteobacteria</taxon>
        <taxon>Burkholderiales</taxon>
        <taxon>Comamonadaceae</taxon>
        <taxon>Comamonas</taxon>
    </lineage>
</organism>
<dbReference type="AlphaFoldDB" id="A0A5A7MCM9"/>